<dbReference type="SMART" id="SM00292">
    <property type="entry name" value="BRCT"/>
    <property type="match status" value="1"/>
</dbReference>
<evidence type="ECO:0000256" key="9">
    <source>
        <dbReference type="ARBA" id="ARBA00022842"/>
    </source>
</evidence>
<feature type="binding site" evidence="14">
    <location>
        <position position="137"/>
    </location>
    <ligand>
        <name>NAD(+)</name>
        <dbReference type="ChEBI" id="CHEBI:57540"/>
    </ligand>
</feature>
<dbReference type="PANTHER" id="PTHR23389">
    <property type="entry name" value="CHROMOSOME TRANSMISSION FIDELITY FACTOR 18"/>
    <property type="match status" value="1"/>
</dbReference>
<dbReference type="GO" id="GO:0003911">
    <property type="term" value="F:DNA ligase (NAD+) activity"/>
    <property type="evidence" value="ECO:0007669"/>
    <property type="project" value="UniProtKB-UniRule"/>
</dbReference>
<dbReference type="InterPro" id="IPR018239">
    <property type="entry name" value="DNA_ligase_AS"/>
</dbReference>
<organism evidence="16 17">
    <name type="scientific">Pseudoxanthomonas wuyuanensis</name>
    <dbReference type="NCBI Taxonomy" id="1073196"/>
    <lineage>
        <taxon>Bacteria</taxon>
        <taxon>Pseudomonadati</taxon>
        <taxon>Pseudomonadota</taxon>
        <taxon>Gammaproteobacteria</taxon>
        <taxon>Lysobacterales</taxon>
        <taxon>Lysobacteraceae</taxon>
        <taxon>Pseudoxanthomonas</taxon>
    </lineage>
</organism>
<dbReference type="Gene3D" id="1.10.287.610">
    <property type="entry name" value="Helix hairpin bin"/>
    <property type="match status" value="1"/>
</dbReference>
<evidence type="ECO:0000259" key="15">
    <source>
        <dbReference type="PROSITE" id="PS50172"/>
    </source>
</evidence>
<dbReference type="InterPro" id="IPR041663">
    <property type="entry name" value="DisA/LigA_HHH"/>
</dbReference>
<feature type="binding site" evidence="14">
    <location>
        <begin position="83"/>
        <end position="84"/>
    </location>
    <ligand>
        <name>NAD(+)</name>
        <dbReference type="ChEBI" id="CHEBI:57540"/>
    </ligand>
</feature>
<keyword evidence="14" id="KW-0464">Manganese</keyword>
<dbReference type="PROSITE" id="PS01055">
    <property type="entry name" value="DNA_LIGASE_N1"/>
    <property type="match status" value="1"/>
</dbReference>
<dbReference type="PROSITE" id="PS50172">
    <property type="entry name" value="BRCT"/>
    <property type="match status" value="1"/>
</dbReference>
<dbReference type="FunFam" id="1.10.150.20:FF:000007">
    <property type="entry name" value="DNA ligase"/>
    <property type="match status" value="1"/>
</dbReference>
<feature type="domain" description="BRCT" evidence="15">
    <location>
        <begin position="771"/>
        <end position="853"/>
    </location>
</feature>
<dbReference type="FunFam" id="3.30.470.30:FF:000001">
    <property type="entry name" value="DNA ligase"/>
    <property type="match status" value="1"/>
</dbReference>
<dbReference type="Pfam" id="PF00533">
    <property type="entry name" value="BRCT"/>
    <property type="match status" value="1"/>
</dbReference>
<dbReference type="InterPro" id="IPR010994">
    <property type="entry name" value="RuvA_2-like"/>
</dbReference>
<dbReference type="Gene3D" id="2.40.50.140">
    <property type="entry name" value="Nucleic acid-binding proteins"/>
    <property type="match status" value="1"/>
</dbReference>
<dbReference type="SUPFAM" id="SSF47781">
    <property type="entry name" value="RuvA domain 2-like"/>
    <property type="match status" value="1"/>
</dbReference>
<dbReference type="GO" id="GO:0006281">
    <property type="term" value="P:DNA repair"/>
    <property type="evidence" value="ECO:0007669"/>
    <property type="project" value="UniProtKB-KW"/>
</dbReference>
<dbReference type="EMBL" id="OCND01000001">
    <property type="protein sequence ID" value="SOD51120.1"/>
    <property type="molecule type" value="Genomic_DNA"/>
</dbReference>
<dbReference type="RefSeq" id="WP_097120247.1">
    <property type="nucleotide sequence ID" value="NZ_OCND01000001.1"/>
</dbReference>
<dbReference type="InterPro" id="IPR013840">
    <property type="entry name" value="DNAligase_N"/>
</dbReference>
<accession>A0A286CXK7</accession>
<dbReference type="Gene3D" id="1.10.150.20">
    <property type="entry name" value="5' to 3' exonuclease, C-terminal subdomain"/>
    <property type="match status" value="2"/>
</dbReference>
<dbReference type="FunFam" id="2.40.50.140:FF:000012">
    <property type="entry name" value="DNA ligase"/>
    <property type="match status" value="1"/>
</dbReference>
<evidence type="ECO:0000313" key="17">
    <source>
        <dbReference type="Proteomes" id="UP000219374"/>
    </source>
</evidence>
<evidence type="ECO:0000256" key="4">
    <source>
        <dbReference type="ARBA" id="ARBA00022598"/>
    </source>
</evidence>
<dbReference type="GO" id="GO:0005829">
    <property type="term" value="C:cytosol"/>
    <property type="evidence" value="ECO:0007669"/>
    <property type="project" value="TreeGrafter"/>
</dbReference>
<dbReference type="Pfam" id="PF01653">
    <property type="entry name" value="DNA_ligase_aden"/>
    <property type="match status" value="2"/>
</dbReference>
<dbReference type="NCBIfam" id="NF005932">
    <property type="entry name" value="PRK07956.1"/>
    <property type="match status" value="1"/>
</dbReference>
<dbReference type="OrthoDB" id="9759736at2"/>
<feature type="binding site" evidence="14">
    <location>
        <begin position="34"/>
        <end position="38"/>
    </location>
    <ligand>
        <name>NAD(+)</name>
        <dbReference type="ChEBI" id="CHEBI:57540"/>
    </ligand>
</feature>
<feature type="active site" description="N6-AMP-lysine intermediate" evidence="14">
    <location>
        <position position="116"/>
    </location>
</feature>
<keyword evidence="7 14" id="KW-0227">DNA damage</keyword>
<dbReference type="GO" id="GO:0006260">
    <property type="term" value="P:DNA replication"/>
    <property type="evidence" value="ECO:0007669"/>
    <property type="project" value="UniProtKB-KW"/>
</dbReference>
<dbReference type="Pfam" id="PF03120">
    <property type="entry name" value="OB_DNA_ligase"/>
    <property type="match status" value="1"/>
</dbReference>
<dbReference type="EC" id="6.5.1.2" evidence="2 14"/>
<dbReference type="SUPFAM" id="SSF52113">
    <property type="entry name" value="BRCT domain"/>
    <property type="match status" value="1"/>
</dbReference>
<evidence type="ECO:0000256" key="3">
    <source>
        <dbReference type="ARBA" id="ARBA00013308"/>
    </source>
</evidence>
<dbReference type="FunFam" id="1.10.150.20:FF:000006">
    <property type="entry name" value="DNA ligase"/>
    <property type="match status" value="1"/>
</dbReference>
<evidence type="ECO:0000256" key="13">
    <source>
        <dbReference type="ARBA" id="ARBA00060881"/>
    </source>
</evidence>
<keyword evidence="4 14" id="KW-0436">Ligase</keyword>
<feature type="binding site" evidence="14">
    <location>
        <position position="311"/>
    </location>
    <ligand>
        <name>NAD(+)</name>
        <dbReference type="ChEBI" id="CHEBI:57540"/>
    </ligand>
</feature>
<evidence type="ECO:0000313" key="16">
    <source>
        <dbReference type="EMBL" id="SOD51120.1"/>
    </source>
</evidence>
<dbReference type="Pfam" id="PF03119">
    <property type="entry name" value="DNA_ligase_ZBD"/>
    <property type="match status" value="1"/>
</dbReference>
<dbReference type="SMART" id="SM00532">
    <property type="entry name" value="LIGANc"/>
    <property type="match status" value="1"/>
</dbReference>
<dbReference type="PANTHER" id="PTHR23389:SF9">
    <property type="entry name" value="DNA LIGASE"/>
    <property type="match status" value="1"/>
</dbReference>
<comment type="caution">
    <text evidence="14">Lacks conserved residue(s) required for the propagation of feature annotation.</text>
</comment>
<dbReference type="InterPro" id="IPR036420">
    <property type="entry name" value="BRCT_dom_sf"/>
</dbReference>
<dbReference type="InterPro" id="IPR004150">
    <property type="entry name" value="NAD_DNA_ligase_OB"/>
</dbReference>
<feature type="binding site" evidence="14">
    <location>
        <position position="429"/>
    </location>
    <ligand>
        <name>Zn(2+)</name>
        <dbReference type="ChEBI" id="CHEBI:29105"/>
    </ligand>
</feature>
<feature type="binding site" evidence="14">
    <location>
        <position position="453"/>
    </location>
    <ligand>
        <name>Zn(2+)</name>
        <dbReference type="ChEBI" id="CHEBI:29105"/>
    </ligand>
</feature>
<feature type="binding site" evidence="14">
    <location>
        <position position="432"/>
    </location>
    <ligand>
        <name>Zn(2+)</name>
        <dbReference type="ChEBI" id="CHEBI:29105"/>
    </ligand>
</feature>
<dbReference type="InterPro" id="IPR012340">
    <property type="entry name" value="NA-bd_OB-fold"/>
</dbReference>
<keyword evidence="10 14" id="KW-0520">NAD</keyword>
<evidence type="ECO:0000256" key="11">
    <source>
        <dbReference type="ARBA" id="ARBA00023204"/>
    </source>
</evidence>
<keyword evidence="11 14" id="KW-0234">DNA repair</keyword>
<evidence type="ECO:0000256" key="1">
    <source>
        <dbReference type="ARBA" id="ARBA00004067"/>
    </source>
</evidence>
<dbReference type="SUPFAM" id="SSF50249">
    <property type="entry name" value="Nucleic acid-binding proteins"/>
    <property type="match status" value="1"/>
</dbReference>
<dbReference type="Proteomes" id="UP000219374">
    <property type="component" value="Unassembled WGS sequence"/>
</dbReference>
<dbReference type="InterPro" id="IPR013839">
    <property type="entry name" value="DNAligase_adenylation"/>
</dbReference>
<dbReference type="NCBIfam" id="TIGR00575">
    <property type="entry name" value="dnlj"/>
    <property type="match status" value="1"/>
</dbReference>
<comment type="catalytic activity">
    <reaction evidence="12 14">
        <text>NAD(+) + (deoxyribonucleotide)n-3'-hydroxyl + 5'-phospho-(deoxyribonucleotide)m = (deoxyribonucleotide)n+m + AMP + beta-nicotinamide D-nucleotide.</text>
        <dbReference type="EC" id="6.5.1.2"/>
    </reaction>
</comment>
<dbReference type="CDD" id="cd00114">
    <property type="entry name" value="LIGANc"/>
    <property type="match status" value="1"/>
</dbReference>
<feature type="binding site" evidence="14">
    <location>
        <position position="114"/>
    </location>
    <ligand>
        <name>NAD(+)</name>
        <dbReference type="ChEBI" id="CHEBI:57540"/>
    </ligand>
</feature>
<dbReference type="CDD" id="cd17748">
    <property type="entry name" value="BRCT_DNA_ligase_like"/>
    <property type="match status" value="1"/>
</dbReference>
<dbReference type="GO" id="GO:0046872">
    <property type="term" value="F:metal ion binding"/>
    <property type="evidence" value="ECO:0007669"/>
    <property type="project" value="UniProtKB-KW"/>
</dbReference>
<dbReference type="InterPro" id="IPR001357">
    <property type="entry name" value="BRCT_dom"/>
</dbReference>
<keyword evidence="6 14" id="KW-0479">Metal-binding</keyword>
<comment type="cofactor">
    <cofactor evidence="14">
        <name>Mg(2+)</name>
        <dbReference type="ChEBI" id="CHEBI:18420"/>
    </cofactor>
    <cofactor evidence="14">
        <name>Mn(2+)</name>
        <dbReference type="ChEBI" id="CHEBI:29035"/>
    </cofactor>
</comment>
<evidence type="ECO:0000256" key="6">
    <source>
        <dbReference type="ARBA" id="ARBA00022723"/>
    </source>
</evidence>
<dbReference type="HAMAP" id="MF_01588">
    <property type="entry name" value="DNA_ligase_A"/>
    <property type="match status" value="1"/>
</dbReference>
<evidence type="ECO:0000256" key="7">
    <source>
        <dbReference type="ARBA" id="ARBA00022763"/>
    </source>
</evidence>
<keyword evidence="5 14" id="KW-0235">DNA replication</keyword>
<dbReference type="AlphaFoldDB" id="A0A286CXK7"/>
<dbReference type="InterPro" id="IPR004149">
    <property type="entry name" value="Znf_DNAligase_C4"/>
</dbReference>
<comment type="function">
    <text evidence="1 14">DNA ligase that catalyzes the formation of phosphodiester linkages between 5'-phosphoryl and 3'-hydroxyl groups in double-stranded DNA using NAD as a coenzyme and as the energy source for the reaction. It is essential for DNA replication and repair of damaged DNA.</text>
</comment>
<evidence type="ECO:0000256" key="12">
    <source>
        <dbReference type="ARBA" id="ARBA00034005"/>
    </source>
</evidence>
<feature type="binding site" evidence="14">
    <location>
        <position position="194"/>
    </location>
    <ligand>
        <name>NAD(+)</name>
        <dbReference type="ChEBI" id="CHEBI:57540"/>
    </ligand>
</feature>
<protein>
    <recommendedName>
        <fullName evidence="3 14">DNA ligase</fullName>
        <ecNumber evidence="2 14">6.5.1.2</ecNumber>
    </recommendedName>
    <alternativeName>
        <fullName evidence="14">Polydeoxyribonucleotide synthase [NAD(+)]</fullName>
    </alternativeName>
</protein>
<name>A0A286CXK7_9GAMM</name>
<evidence type="ECO:0000256" key="8">
    <source>
        <dbReference type="ARBA" id="ARBA00022833"/>
    </source>
</evidence>
<dbReference type="FunFam" id="1.10.287.610:FF:000002">
    <property type="entry name" value="DNA ligase"/>
    <property type="match status" value="1"/>
</dbReference>
<sequence length="853" mass="92482">MTKPTPATRIAELRRQLEDANYRYHVLDEPNIPDAEYDRLLRELDELEVAHPQLLTADSPTQRVGNAPSAKFAEVRHAIPMLSLGNAFSDEEVHDFVRRIADKLKRPTLRFSAEPKLDGLAISLRYEKGHFVQGATRGDGATGEDVTVNLRTVKAIPLRLRSGMAGMGKGESGAAQNADEAASPIPEVLEVRGEVYMPRADFEKYNEQARLHGGKVLANPRNGAAGSLRQLDPRITAQRPLAFFAYGTGLVEGAVLPDSHSATLAQLRQWGFPVSGLSEVVEGAEGLLDYYRRIGERRDALPFDIDGVVYKLDDGEGQREMGFVSRAPRWAIAHKFPAQEQATTVQAIEIQIGRTGAATPVARLAPVQVAGVIVTNATLHNADQIARLDVRVGDAVIVRRAGDVIPEVVSVILERRPAGTQAWQMPAQCPVCGSEIVREEGEAVWRCSGELSCPAQRKEAIRHFASRRAMDIEGLGDKYIETLVDAGIVRGVADLYQLRRDQLLHLKLVLDAESPQALAGAVKPHLRPEGSGEVLNAIARLDGGSKDWRARALSQQIDFEWNPKKIATKWADNLIAAIDASRDAMLERLLFALGIQHVGESTAKALAQWFGDLDLIRRLPWPLFKRVPDIGGEVARSLGHFFEQPGNQQAIDDLLTVGKVRIRDTHPPTARLRDGLDLATLLVDLEIPKVTRVRAEQLASTLAEVSPGAINRFAQALPDAPTHNFVSAGLPAESANALTAWLQVPDNARLLTRSAGALAELLEKTPEGVVEATGPLDGKTVVLTGGLSSMSRDEAGARLEALGAKVAGSVSKKTHLVVAGEAAGSKLAKAQELGIEIWDEAQLLDFLAKHDAA</sequence>
<dbReference type="InterPro" id="IPR001679">
    <property type="entry name" value="DNA_ligase"/>
</dbReference>
<proteinExistence type="inferred from homology"/>
<keyword evidence="9 14" id="KW-0460">Magnesium</keyword>
<evidence type="ECO:0000256" key="2">
    <source>
        <dbReference type="ARBA" id="ARBA00012722"/>
    </source>
</evidence>
<keyword evidence="17" id="KW-1185">Reference proteome</keyword>
<dbReference type="Gene3D" id="3.30.470.30">
    <property type="entry name" value="DNA ligase/mRNA capping enzyme"/>
    <property type="match status" value="1"/>
</dbReference>
<keyword evidence="8 14" id="KW-0862">Zinc</keyword>
<dbReference type="Gene3D" id="6.20.10.30">
    <property type="match status" value="1"/>
</dbReference>
<evidence type="ECO:0000256" key="5">
    <source>
        <dbReference type="ARBA" id="ARBA00022705"/>
    </source>
</evidence>
<comment type="similarity">
    <text evidence="13 14">Belongs to the NAD-dependent DNA ligase family. LigA subfamily.</text>
</comment>
<evidence type="ECO:0000256" key="10">
    <source>
        <dbReference type="ARBA" id="ARBA00023027"/>
    </source>
</evidence>
<dbReference type="Pfam" id="PF12826">
    <property type="entry name" value="HHH_2"/>
    <property type="match status" value="1"/>
</dbReference>
<reference evidence="16 17" key="1">
    <citation type="submission" date="2017-09" db="EMBL/GenBank/DDBJ databases">
        <authorList>
            <person name="Ehlers B."/>
            <person name="Leendertz F.H."/>
        </authorList>
    </citation>
    <scope>NUCLEOTIDE SEQUENCE [LARGE SCALE GENOMIC DNA]</scope>
    <source>
        <strain evidence="16 17">CGMCC 1.10978</strain>
    </source>
</reference>
<gene>
    <name evidence="14" type="primary">ligA</name>
    <name evidence="16" type="ORF">SAMN06296416_101463</name>
</gene>
<dbReference type="Gene3D" id="3.40.50.10190">
    <property type="entry name" value="BRCT domain"/>
    <property type="match status" value="1"/>
</dbReference>
<evidence type="ECO:0000256" key="14">
    <source>
        <dbReference type="HAMAP-Rule" id="MF_01588"/>
    </source>
</evidence>
<dbReference type="SUPFAM" id="SSF56091">
    <property type="entry name" value="DNA ligase/mRNA capping enzyme, catalytic domain"/>
    <property type="match status" value="1"/>
</dbReference>
<feature type="binding site" evidence="14">
    <location>
        <position position="335"/>
    </location>
    <ligand>
        <name>NAD(+)</name>
        <dbReference type="ChEBI" id="CHEBI:57540"/>
    </ligand>
</feature>